<reference evidence="1 2" key="1">
    <citation type="submission" date="2013-08" db="EMBL/GenBank/DDBJ databases">
        <authorList>
            <person name="Weinstock G."/>
            <person name="Sodergren E."/>
            <person name="Wylie T."/>
            <person name="Fulton L."/>
            <person name="Fulton R."/>
            <person name="Fronick C."/>
            <person name="O'Laughlin M."/>
            <person name="Godfrey J."/>
            <person name="Miner T."/>
            <person name="Herter B."/>
            <person name="Appelbaum E."/>
            <person name="Cordes M."/>
            <person name="Lek S."/>
            <person name="Wollam A."/>
            <person name="Pepin K.H."/>
            <person name="Palsikar V.B."/>
            <person name="Mitreva M."/>
            <person name="Wilson R.K."/>
        </authorList>
    </citation>
    <scope>NUCLEOTIDE SEQUENCE [LARGE SCALE GENOMIC DNA]</scope>
    <source>
        <strain evidence="1 2">F0580</strain>
    </source>
</reference>
<gene>
    <name evidence="1" type="ORF">HMPREF9244_00720</name>
</gene>
<keyword evidence="2" id="KW-1185">Reference proteome</keyword>
<protein>
    <submittedName>
        <fullName evidence="1">Uncharacterized protein</fullName>
    </submittedName>
</protein>
<proteinExistence type="predicted"/>
<dbReference type="AlphaFoldDB" id="U1SK54"/>
<evidence type="ECO:0000313" key="1">
    <source>
        <dbReference type="EMBL" id="ERH31037.1"/>
    </source>
</evidence>
<name>U1SK54_9BIFI</name>
<dbReference type="EMBL" id="AWSI01000020">
    <property type="protein sequence ID" value="ERH31037.1"/>
    <property type="molecule type" value="Genomic_DNA"/>
</dbReference>
<comment type="caution">
    <text evidence="1">The sequence shown here is derived from an EMBL/GenBank/DDBJ whole genome shotgun (WGS) entry which is preliminary data.</text>
</comment>
<evidence type="ECO:0000313" key="2">
    <source>
        <dbReference type="Proteomes" id="UP000016519"/>
    </source>
</evidence>
<dbReference type="HOGENOM" id="CLU_3228704_0_0_11"/>
<sequence length="43" mass="4719">MALSLCSIFIAALFCAQILDEFLANFSLSFSSYCKISTATQFT</sequence>
<organism evidence="1 2">
    <name type="scientific">Alloscardovia omnicolens F0580</name>
    <dbReference type="NCBI Taxonomy" id="1321816"/>
    <lineage>
        <taxon>Bacteria</taxon>
        <taxon>Bacillati</taxon>
        <taxon>Actinomycetota</taxon>
        <taxon>Actinomycetes</taxon>
        <taxon>Bifidobacteriales</taxon>
        <taxon>Bifidobacteriaceae</taxon>
        <taxon>Alloscardovia</taxon>
    </lineage>
</organism>
<dbReference type="Proteomes" id="UP000016519">
    <property type="component" value="Unassembled WGS sequence"/>
</dbReference>
<accession>U1SK54</accession>